<protein>
    <submittedName>
        <fullName evidence="1">Uncharacterized protein</fullName>
    </submittedName>
</protein>
<evidence type="ECO:0000313" key="1">
    <source>
        <dbReference type="EMBL" id="KAK8551874.1"/>
    </source>
</evidence>
<comment type="caution">
    <text evidence="1">The sequence shown here is derived from an EMBL/GenBank/DDBJ whole genome shotgun (WGS) entry which is preliminary data.</text>
</comment>
<dbReference type="EMBL" id="JBBPBM010000020">
    <property type="protein sequence ID" value="KAK8551874.1"/>
    <property type="molecule type" value="Genomic_DNA"/>
</dbReference>
<sequence length="76" mass="8160">MELTLASAYGSFLSNPGKAGAGDIIPNHEGHRVVGSYRHIPVATNVEAERYGTMGLRGPSIRTVKTLRSKLMPLPN</sequence>
<evidence type="ECO:0000313" key="2">
    <source>
        <dbReference type="Proteomes" id="UP001472677"/>
    </source>
</evidence>
<proteinExistence type="predicted"/>
<reference evidence="1 2" key="1">
    <citation type="journal article" date="2024" name="G3 (Bethesda)">
        <title>Genome assembly of Hibiscus sabdariffa L. provides insights into metabolisms of medicinal natural products.</title>
        <authorList>
            <person name="Kim T."/>
        </authorList>
    </citation>
    <scope>NUCLEOTIDE SEQUENCE [LARGE SCALE GENOMIC DNA]</scope>
    <source>
        <strain evidence="1">TK-2024</strain>
        <tissue evidence="1">Old leaves</tissue>
    </source>
</reference>
<keyword evidence="2" id="KW-1185">Reference proteome</keyword>
<dbReference type="Proteomes" id="UP001472677">
    <property type="component" value="Unassembled WGS sequence"/>
</dbReference>
<accession>A0ABR2E5A0</accession>
<organism evidence="1 2">
    <name type="scientific">Hibiscus sabdariffa</name>
    <name type="common">roselle</name>
    <dbReference type="NCBI Taxonomy" id="183260"/>
    <lineage>
        <taxon>Eukaryota</taxon>
        <taxon>Viridiplantae</taxon>
        <taxon>Streptophyta</taxon>
        <taxon>Embryophyta</taxon>
        <taxon>Tracheophyta</taxon>
        <taxon>Spermatophyta</taxon>
        <taxon>Magnoliopsida</taxon>
        <taxon>eudicotyledons</taxon>
        <taxon>Gunneridae</taxon>
        <taxon>Pentapetalae</taxon>
        <taxon>rosids</taxon>
        <taxon>malvids</taxon>
        <taxon>Malvales</taxon>
        <taxon>Malvaceae</taxon>
        <taxon>Malvoideae</taxon>
        <taxon>Hibiscus</taxon>
    </lineage>
</organism>
<gene>
    <name evidence="1" type="ORF">V6N12_040494</name>
</gene>
<name>A0ABR2E5A0_9ROSI</name>